<name>A0A835MSG1_9ROSI</name>
<gene>
    <name evidence="2" type="ORF">SADUNF_Sadunf12G0084300</name>
</gene>
<dbReference type="EMBL" id="JADGMS010000012">
    <property type="protein sequence ID" value="KAF9671781.1"/>
    <property type="molecule type" value="Genomic_DNA"/>
</dbReference>
<sequence>MALIYTTYLVQSGQPGSFLLLPQLAVIHSSVFMRPESDDRQETQVLSRPNGVHKEQALDVGDRTKTRHPRWTRQETFVLIESKRAVDNRFQLSRKPTSSLGSDQIEPKWDSVSSYCRQQGVNRGPIKTWESQKKNGAESFWMMRSELRRERKLPGFFNREVYNVMDGRVITTGAIPLSQITFKKEMDCIDRDEAETAEEGEEGEHEDTKAVFDSIQFARAEDVLSMDCEKSRVDKIYRSSKKETAANGNLTKIHATRFPISSGTTKKQNLGSNTWTGSMSREGQKKRCLSSDECKDTNLGDMNMMKSQIQAQNTNCMLDREQRKAHNDSLVSALNKLTDALVKIADKL</sequence>
<dbReference type="AlphaFoldDB" id="A0A835MSG1"/>
<evidence type="ECO:0000313" key="3">
    <source>
        <dbReference type="Proteomes" id="UP000657918"/>
    </source>
</evidence>
<proteinExistence type="predicted"/>
<evidence type="ECO:0008006" key="4">
    <source>
        <dbReference type="Google" id="ProtNLM"/>
    </source>
</evidence>
<dbReference type="OrthoDB" id="1865198at2759"/>
<protein>
    <recommendedName>
        <fullName evidence="4">Myb-like domain-containing protein</fullName>
    </recommendedName>
</protein>
<dbReference type="Gene3D" id="1.10.10.60">
    <property type="entry name" value="Homeodomain-like"/>
    <property type="match status" value="1"/>
</dbReference>
<accession>A0A835MSG1</accession>
<comment type="caution">
    <text evidence="2">The sequence shown here is derived from an EMBL/GenBank/DDBJ whole genome shotgun (WGS) entry which is preliminary data.</text>
</comment>
<feature type="compositionally biased region" description="Basic and acidic residues" evidence="1">
    <location>
        <begin position="52"/>
        <end position="64"/>
    </location>
</feature>
<reference evidence="2 3" key="1">
    <citation type="submission" date="2020-10" db="EMBL/GenBank/DDBJ databases">
        <title>Plant Genome Project.</title>
        <authorList>
            <person name="Zhang R.-G."/>
        </authorList>
    </citation>
    <scope>NUCLEOTIDE SEQUENCE [LARGE SCALE GENOMIC DNA]</scope>
    <source>
        <strain evidence="2">FAFU-HL-1</strain>
        <tissue evidence="2">Leaf</tissue>
    </source>
</reference>
<feature type="region of interest" description="Disordered" evidence="1">
    <location>
        <begin position="262"/>
        <end position="289"/>
    </location>
</feature>
<dbReference type="PANTHER" id="PTHR47211">
    <property type="entry name" value="TRIHELIX TRANSCRIPTION FACTOR ASR3"/>
    <property type="match status" value="1"/>
</dbReference>
<feature type="compositionally biased region" description="Polar residues" evidence="1">
    <location>
        <begin position="262"/>
        <end position="281"/>
    </location>
</feature>
<feature type="region of interest" description="Disordered" evidence="1">
    <location>
        <begin position="37"/>
        <end position="65"/>
    </location>
</feature>
<keyword evidence="3" id="KW-1185">Reference proteome</keyword>
<evidence type="ECO:0000256" key="1">
    <source>
        <dbReference type="SAM" id="MobiDB-lite"/>
    </source>
</evidence>
<dbReference type="Proteomes" id="UP000657918">
    <property type="component" value="Unassembled WGS sequence"/>
</dbReference>
<dbReference type="PANTHER" id="PTHR47211:SF3">
    <property type="entry name" value="TRIHELIX TRANSCRIPTION FACTOR ASR3-LIKE"/>
    <property type="match status" value="1"/>
</dbReference>
<evidence type="ECO:0000313" key="2">
    <source>
        <dbReference type="EMBL" id="KAF9671781.1"/>
    </source>
</evidence>
<organism evidence="2 3">
    <name type="scientific">Salix dunnii</name>
    <dbReference type="NCBI Taxonomy" id="1413687"/>
    <lineage>
        <taxon>Eukaryota</taxon>
        <taxon>Viridiplantae</taxon>
        <taxon>Streptophyta</taxon>
        <taxon>Embryophyta</taxon>
        <taxon>Tracheophyta</taxon>
        <taxon>Spermatophyta</taxon>
        <taxon>Magnoliopsida</taxon>
        <taxon>eudicotyledons</taxon>
        <taxon>Gunneridae</taxon>
        <taxon>Pentapetalae</taxon>
        <taxon>rosids</taxon>
        <taxon>fabids</taxon>
        <taxon>Malpighiales</taxon>
        <taxon>Salicaceae</taxon>
        <taxon>Saliceae</taxon>
        <taxon>Salix</taxon>
    </lineage>
</organism>